<feature type="signal peptide" evidence="2">
    <location>
        <begin position="1"/>
        <end position="16"/>
    </location>
</feature>
<evidence type="ECO:0000313" key="4">
    <source>
        <dbReference type="Proteomes" id="UP001431783"/>
    </source>
</evidence>
<dbReference type="EMBL" id="JARQZJ010000049">
    <property type="protein sequence ID" value="KAK9878532.1"/>
    <property type="molecule type" value="Genomic_DNA"/>
</dbReference>
<proteinExistence type="predicted"/>
<protein>
    <recommendedName>
        <fullName evidence="5">CUB domain-containing protein</fullName>
    </recommendedName>
</protein>
<evidence type="ECO:0000256" key="2">
    <source>
        <dbReference type="SAM" id="SignalP"/>
    </source>
</evidence>
<accession>A0AAW1U485</accession>
<evidence type="ECO:0000256" key="1">
    <source>
        <dbReference type="SAM" id="Phobius"/>
    </source>
</evidence>
<keyword evidence="1" id="KW-0812">Transmembrane</keyword>
<name>A0AAW1U485_9CUCU</name>
<keyword evidence="4" id="KW-1185">Reference proteome</keyword>
<dbReference type="AlphaFoldDB" id="A0AAW1U485"/>
<feature type="transmembrane region" description="Helical" evidence="1">
    <location>
        <begin position="235"/>
        <end position="257"/>
    </location>
</feature>
<feature type="chain" id="PRO_5043856058" description="CUB domain-containing protein" evidence="2">
    <location>
        <begin position="17"/>
        <end position="319"/>
    </location>
</feature>
<keyword evidence="1" id="KW-0472">Membrane</keyword>
<evidence type="ECO:0000313" key="3">
    <source>
        <dbReference type="EMBL" id="KAK9878532.1"/>
    </source>
</evidence>
<gene>
    <name evidence="3" type="ORF">WA026_022430</name>
</gene>
<reference evidence="3 4" key="1">
    <citation type="submission" date="2023-03" db="EMBL/GenBank/DDBJ databases">
        <title>Genome insight into feeding habits of ladybird beetles.</title>
        <authorList>
            <person name="Li H.-S."/>
            <person name="Huang Y.-H."/>
            <person name="Pang H."/>
        </authorList>
    </citation>
    <scope>NUCLEOTIDE SEQUENCE [LARGE SCALE GENOMIC DNA]</scope>
    <source>
        <strain evidence="3">SYSU_2023b</strain>
        <tissue evidence="3">Whole body</tissue>
    </source>
</reference>
<dbReference type="Proteomes" id="UP001431783">
    <property type="component" value="Unassembled WGS sequence"/>
</dbReference>
<sequence>MKYFLILIAILSSTYAYMHEYNWKNNMYKGYLDVTELCVNGTYLPYFIPYGTGVSSSQVIMLTNLYVEGNNPLDCLLEFKISKTSGHQVQIIVVEYVVNNSTYDEIMTECRSANKGEYLQLRESVPGSQIIHVCDEFKPSKHITPVFIHVSEAELLNLQINPEGNTCPMKVTVSAGRRIDRHDDCLLENEIPCFIERELICIQNNLACDGNINCGVFGDKDEDYRVCLAQDLNGYWFAVLVGITLVIGVYVVFIYLIKSYIPKISDNFFVFDEDKENKLMLKSQLNSHIWRKPKKVDEEEDAFCVCQQLSDTTISIFSD</sequence>
<organism evidence="3 4">
    <name type="scientific">Henosepilachna vigintioctopunctata</name>
    <dbReference type="NCBI Taxonomy" id="420089"/>
    <lineage>
        <taxon>Eukaryota</taxon>
        <taxon>Metazoa</taxon>
        <taxon>Ecdysozoa</taxon>
        <taxon>Arthropoda</taxon>
        <taxon>Hexapoda</taxon>
        <taxon>Insecta</taxon>
        <taxon>Pterygota</taxon>
        <taxon>Neoptera</taxon>
        <taxon>Endopterygota</taxon>
        <taxon>Coleoptera</taxon>
        <taxon>Polyphaga</taxon>
        <taxon>Cucujiformia</taxon>
        <taxon>Coccinelloidea</taxon>
        <taxon>Coccinellidae</taxon>
        <taxon>Epilachninae</taxon>
        <taxon>Epilachnini</taxon>
        <taxon>Henosepilachna</taxon>
    </lineage>
</organism>
<keyword evidence="2" id="KW-0732">Signal</keyword>
<comment type="caution">
    <text evidence="3">The sequence shown here is derived from an EMBL/GenBank/DDBJ whole genome shotgun (WGS) entry which is preliminary data.</text>
</comment>
<evidence type="ECO:0008006" key="5">
    <source>
        <dbReference type="Google" id="ProtNLM"/>
    </source>
</evidence>
<keyword evidence="1" id="KW-1133">Transmembrane helix</keyword>